<dbReference type="InterPro" id="IPR005828">
    <property type="entry name" value="MFS_sugar_transport-like"/>
</dbReference>
<feature type="transmembrane region" description="Helical" evidence="6">
    <location>
        <begin position="364"/>
        <end position="383"/>
    </location>
</feature>
<reference evidence="8" key="1">
    <citation type="submission" date="2021-10" db="EMBL/GenBank/DDBJ databases">
        <authorList>
            <person name="Piombo E."/>
        </authorList>
    </citation>
    <scope>NUCLEOTIDE SEQUENCE</scope>
</reference>
<evidence type="ECO:0000256" key="4">
    <source>
        <dbReference type="ARBA" id="ARBA00022989"/>
    </source>
</evidence>
<dbReference type="AlphaFoldDB" id="A0A9N9V9X7"/>
<feature type="transmembrane region" description="Helical" evidence="6">
    <location>
        <begin position="338"/>
        <end position="358"/>
    </location>
</feature>
<evidence type="ECO:0000259" key="7">
    <source>
        <dbReference type="PROSITE" id="PS50850"/>
    </source>
</evidence>
<feature type="transmembrane region" description="Helical" evidence="6">
    <location>
        <begin position="80"/>
        <end position="98"/>
    </location>
</feature>
<feature type="transmembrane region" description="Helical" evidence="6">
    <location>
        <begin position="110"/>
        <end position="135"/>
    </location>
</feature>
<proteinExistence type="inferred from homology"/>
<sequence>MKLNDKLSNTTFVRYVRAIKASPRSMIFNRHLLLSAAGYAMSGICISWDQASSSVIPALPGFQAAFGIQSAANPKEISNFVSFVFLTAGLGSAVSFFINDRIGRLWSMRLYFLIWIVGQLIATFSNGHLGVLYAARLVSGLGIGPLTVTGPISIVEIAPPEIRGLLTVWFNVVMLTALTSAPFVSLACLKYLESSRLQYQIVFFAPTIVVSIVIVLSFFIMHESPRWLMLVGREEEGIKSLLKLRGLPLDHPRVVQEIQGIRDELERDRALHGDGGSLSIIKEALLVPSNLRRLLLVTVAYCLAQLSGANSLTSYLVAILDMLGQGGDRAHSITISGFYSLSKLFYTLIASFFFIDAVGRRNSLFIGIIIQAISDLYIAVFIHQKQAGADISPSASQAAIAAIFIHGFGWAIGLLILPYVFGAELWTNRIRSFGSAFTQAFHWWFFFGMTFATPNILSSMNNWGAFLFFTGICCFSLAWSYFTVPETAGLSVEEMNDLFTGSWWRMSSQAKKIRAKAFPGINGIESGSATTQTKILKATPSVDEER</sequence>
<dbReference type="OrthoDB" id="5296287at2759"/>
<keyword evidence="9" id="KW-1185">Reference proteome</keyword>
<evidence type="ECO:0000256" key="2">
    <source>
        <dbReference type="ARBA" id="ARBA00010992"/>
    </source>
</evidence>
<accession>A0A9N9V9X7</accession>
<dbReference type="PANTHER" id="PTHR48022:SF59">
    <property type="entry name" value="MAJOR FACILITATOR SUPERFAMILY (MFS) PROFILE DOMAIN-CONTAINING PROTEIN"/>
    <property type="match status" value="1"/>
</dbReference>
<dbReference type="InterPro" id="IPR036259">
    <property type="entry name" value="MFS_trans_sf"/>
</dbReference>
<organism evidence="8 9">
    <name type="scientific">Clonostachys rhizophaga</name>
    <dbReference type="NCBI Taxonomy" id="160324"/>
    <lineage>
        <taxon>Eukaryota</taxon>
        <taxon>Fungi</taxon>
        <taxon>Dikarya</taxon>
        <taxon>Ascomycota</taxon>
        <taxon>Pezizomycotina</taxon>
        <taxon>Sordariomycetes</taxon>
        <taxon>Hypocreomycetidae</taxon>
        <taxon>Hypocreales</taxon>
        <taxon>Bionectriaceae</taxon>
        <taxon>Clonostachys</taxon>
    </lineage>
</organism>
<protein>
    <recommendedName>
        <fullName evidence="7">Major facilitator superfamily (MFS) profile domain-containing protein</fullName>
    </recommendedName>
</protein>
<feature type="transmembrane region" description="Helical" evidence="6">
    <location>
        <begin position="168"/>
        <end position="189"/>
    </location>
</feature>
<feature type="transmembrane region" description="Helical" evidence="6">
    <location>
        <begin position="464"/>
        <end position="482"/>
    </location>
</feature>
<dbReference type="GO" id="GO:0005351">
    <property type="term" value="F:carbohydrate:proton symporter activity"/>
    <property type="evidence" value="ECO:0007669"/>
    <property type="project" value="TreeGrafter"/>
</dbReference>
<name>A0A9N9V9X7_9HYPO</name>
<evidence type="ECO:0000256" key="3">
    <source>
        <dbReference type="ARBA" id="ARBA00022692"/>
    </source>
</evidence>
<dbReference type="SUPFAM" id="SSF103473">
    <property type="entry name" value="MFS general substrate transporter"/>
    <property type="match status" value="1"/>
</dbReference>
<keyword evidence="3 6" id="KW-0812">Transmembrane</keyword>
<feature type="transmembrane region" description="Helical" evidence="6">
    <location>
        <begin position="32"/>
        <end position="51"/>
    </location>
</feature>
<evidence type="ECO:0000256" key="1">
    <source>
        <dbReference type="ARBA" id="ARBA00004141"/>
    </source>
</evidence>
<feature type="transmembrane region" description="Helical" evidence="6">
    <location>
        <begin position="294"/>
        <end position="317"/>
    </location>
</feature>
<comment type="subcellular location">
    <subcellularLocation>
        <location evidence="1">Membrane</location>
        <topology evidence="1">Multi-pass membrane protein</topology>
    </subcellularLocation>
</comment>
<dbReference type="GO" id="GO:0016020">
    <property type="term" value="C:membrane"/>
    <property type="evidence" value="ECO:0007669"/>
    <property type="project" value="UniProtKB-SubCell"/>
</dbReference>
<feature type="transmembrane region" description="Helical" evidence="6">
    <location>
        <begin position="441"/>
        <end position="457"/>
    </location>
</feature>
<dbReference type="PANTHER" id="PTHR48022">
    <property type="entry name" value="PLASTIDIC GLUCOSE TRANSPORTER 4"/>
    <property type="match status" value="1"/>
</dbReference>
<evidence type="ECO:0000313" key="8">
    <source>
        <dbReference type="EMBL" id="CAH0021256.1"/>
    </source>
</evidence>
<dbReference type="Pfam" id="PF00083">
    <property type="entry name" value="Sugar_tr"/>
    <property type="match status" value="1"/>
</dbReference>
<dbReference type="InterPro" id="IPR020846">
    <property type="entry name" value="MFS_dom"/>
</dbReference>
<feature type="transmembrane region" description="Helical" evidence="6">
    <location>
        <begin position="395"/>
        <end position="421"/>
    </location>
</feature>
<dbReference type="EMBL" id="CABFNQ020000653">
    <property type="protein sequence ID" value="CAH0021256.1"/>
    <property type="molecule type" value="Genomic_DNA"/>
</dbReference>
<evidence type="ECO:0000313" key="9">
    <source>
        <dbReference type="Proteomes" id="UP000696573"/>
    </source>
</evidence>
<dbReference type="InterPro" id="IPR050360">
    <property type="entry name" value="MFS_Sugar_Transporters"/>
</dbReference>
<keyword evidence="5 6" id="KW-0472">Membrane</keyword>
<dbReference type="PROSITE" id="PS00216">
    <property type="entry name" value="SUGAR_TRANSPORT_1"/>
    <property type="match status" value="1"/>
</dbReference>
<gene>
    <name evidence="8" type="ORF">CRHIZ90672A_00011095</name>
</gene>
<dbReference type="PROSITE" id="PS50850">
    <property type="entry name" value="MFS"/>
    <property type="match status" value="1"/>
</dbReference>
<evidence type="ECO:0000256" key="5">
    <source>
        <dbReference type="ARBA" id="ARBA00023136"/>
    </source>
</evidence>
<comment type="similarity">
    <text evidence="2">Belongs to the major facilitator superfamily. Sugar transporter (TC 2.A.1.1) family.</text>
</comment>
<feature type="transmembrane region" description="Helical" evidence="6">
    <location>
        <begin position="201"/>
        <end position="221"/>
    </location>
</feature>
<evidence type="ECO:0000256" key="6">
    <source>
        <dbReference type="SAM" id="Phobius"/>
    </source>
</evidence>
<keyword evidence="4 6" id="KW-1133">Transmembrane helix</keyword>
<feature type="domain" description="Major facilitator superfamily (MFS) profile" evidence="7">
    <location>
        <begin position="31"/>
        <end position="488"/>
    </location>
</feature>
<dbReference type="Proteomes" id="UP000696573">
    <property type="component" value="Unassembled WGS sequence"/>
</dbReference>
<comment type="caution">
    <text evidence="8">The sequence shown here is derived from an EMBL/GenBank/DDBJ whole genome shotgun (WGS) entry which is preliminary data.</text>
</comment>
<dbReference type="InterPro" id="IPR005829">
    <property type="entry name" value="Sugar_transporter_CS"/>
</dbReference>
<dbReference type="Gene3D" id="1.20.1250.20">
    <property type="entry name" value="MFS general substrate transporter like domains"/>
    <property type="match status" value="1"/>
</dbReference>